<accession>A0A8T2STP7</accession>
<dbReference type="Proteomes" id="UP000825935">
    <property type="component" value="Chromosome 17"/>
</dbReference>
<dbReference type="InterPro" id="IPR036691">
    <property type="entry name" value="Endo/exonu/phosph_ase_sf"/>
</dbReference>
<comment type="caution">
    <text evidence="1">The sequence shown here is derived from an EMBL/GenBank/DDBJ whole genome shotgun (WGS) entry which is preliminary data.</text>
</comment>
<organism evidence="1 2">
    <name type="scientific">Ceratopteris richardii</name>
    <name type="common">Triangle waterfern</name>
    <dbReference type="NCBI Taxonomy" id="49495"/>
    <lineage>
        <taxon>Eukaryota</taxon>
        <taxon>Viridiplantae</taxon>
        <taxon>Streptophyta</taxon>
        <taxon>Embryophyta</taxon>
        <taxon>Tracheophyta</taxon>
        <taxon>Polypodiopsida</taxon>
        <taxon>Polypodiidae</taxon>
        <taxon>Polypodiales</taxon>
        <taxon>Pteridineae</taxon>
        <taxon>Pteridaceae</taxon>
        <taxon>Parkerioideae</taxon>
        <taxon>Ceratopteris</taxon>
    </lineage>
</organism>
<dbReference type="SUPFAM" id="SSF56219">
    <property type="entry name" value="DNase I-like"/>
    <property type="match status" value="1"/>
</dbReference>
<evidence type="ECO:0000313" key="2">
    <source>
        <dbReference type="Proteomes" id="UP000825935"/>
    </source>
</evidence>
<reference evidence="1" key="1">
    <citation type="submission" date="2021-08" db="EMBL/GenBank/DDBJ databases">
        <title>WGS assembly of Ceratopteris richardii.</title>
        <authorList>
            <person name="Marchant D.B."/>
            <person name="Chen G."/>
            <person name="Jenkins J."/>
            <person name="Shu S."/>
            <person name="Leebens-Mack J."/>
            <person name="Grimwood J."/>
            <person name="Schmutz J."/>
            <person name="Soltis P."/>
            <person name="Soltis D."/>
            <person name="Chen Z.-H."/>
        </authorList>
    </citation>
    <scope>NUCLEOTIDE SEQUENCE</scope>
    <source>
        <strain evidence="1">Whitten #5841</strain>
        <tissue evidence="1">Leaf</tissue>
    </source>
</reference>
<dbReference type="AlphaFoldDB" id="A0A8T2STP7"/>
<sequence>MDFRAAILFRDRLQSRIQIVARDSQARYLWIRLPLSQEHIIFIALCYFAPSSSRFAIIDREEDSPYTCLSEEITEYSALGQVLLMGDFNARTSSDECEIFDAEDPQILHPIEDESIARASADSTHTRYGTDLLRLGSRHNLVIYNGMAQWPTSGGLTCIPHLVTDGRGSTVDYVMGSREAIHLLTSFTIPPIPIGANHTYLALSLKGDTPTPTPAARIPHTTIHFTHELAHVYAAQVEKDLLLFHPNTPLSLLISQIASILHTSAISSFPHTIHSGHTPPPGTMPQHR</sequence>
<name>A0A8T2STP7_CERRI</name>
<keyword evidence="2" id="KW-1185">Reference proteome</keyword>
<evidence type="ECO:0000313" key="1">
    <source>
        <dbReference type="EMBL" id="KAH7372891.1"/>
    </source>
</evidence>
<proteinExistence type="predicted"/>
<dbReference type="EMBL" id="CM035422">
    <property type="protein sequence ID" value="KAH7372891.1"/>
    <property type="molecule type" value="Genomic_DNA"/>
</dbReference>
<dbReference type="Gene3D" id="3.60.10.10">
    <property type="entry name" value="Endonuclease/exonuclease/phosphatase"/>
    <property type="match status" value="1"/>
</dbReference>
<gene>
    <name evidence="1" type="ORF">KP509_17G027200</name>
</gene>
<protein>
    <recommendedName>
        <fullName evidence="3">Endonuclease/exonuclease/phosphatase domain-containing protein</fullName>
    </recommendedName>
</protein>
<dbReference type="OrthoDB" id="3041680at2759"/>
<evidence type="ECO:0008006" key="3">
    <source>
        <dbReference type="Google" id="ProtNLM"/>
    </source>
</evidence>